<dbReference type="PANTHER" id="PTHR35789">
    <property type="entry name" value="SPORE GERMINATION PROTEIN B3"/>
    <property type="match status" value="1"/>
</dbReference>
<dbReference type="NCBIfam" id="TIGR02887">
    <property type="entry name" value="spore_ger_x_C"/>
    <property type="match status" value="1"/>
</dbReference>
<dbReference type="RefSeq" id="WP_088001334.1">
    <property type="nucleotide sequence ID" value="NZ_BMHB01000002.1"/>
</dbReference>
<sequence>MKKKLCMFVLIVMLLLSGCSNYRELNGLSIVVAMGLDYIPKTKEYEMIVQIINPNAIATQTGAQGIPIISLVETGRTISEAARKVTKRVSRPNIYSHVALVAIGETLAREESLNWIFDVFERDSKIRVNIPVIIARKDSVYRVLNNIPPLDKLPAKSITGKIQNTSSLLGENHETQMREVISAISSPGREPTINGVTLAYETPESESLANTEKVKSTYAVINGMGVFRKGKLVGWLDGPPARSVQFVDNLIKETNLQIQCKKQRYDSMEVTRVKTKTDVKMKKGIPNIHVKVKSIGHIDEVLCNDDFDKAKTLDKYEKDSEKVVRQMILDGLTQAQKLGGDVFGFGEKFHINDPKAFKKHEKDWNKVFQKAKFKVTVDVQINNVGMRKRTYPY</sequence>
<keyword evidence="3" id="KW-0309">Germination</keyword>
<dbReference type="InterPro" id="IPR057336">
    <property type="entry name" value="GerAC_N"/>
</dbReference>
<evidence type="ECO:0000256" key="5">
    <source>
        <dbReference type="ARBA" id="ARBA00023136"/>
    </source>
</evidence>
<evidence type="ECO:0000256" key="3">
    <source>
        <dbReference type="ARBA" id="ARBA00022544"/>
    </source>
</evidence>
<comment type="similarity">
    <text evidence="2">Belongs to the GerABKC lipoprotein family.</text>
</comment>
<protein>
    <recommendedName>
        <fullName evidence="12">Spore germination protein KC</fullName>
    </recommendedName>
</protein>
<dbReference type="PANTHER" id="PTHR35789:SF1">
    <property type="entry name" value="SPORE GERMINATION PROTEIN B3"/>
    <property type="match status" value="1"/>
</dbReference>
<reference evidence="11" key="1">
    <citation type="journal article" date="2019" name="Int. J. Syst. Evol. Microbiol.">
        <title>The Global Catalogue of Microorganisms (GCM) 10K type strain sequencing project: providing services to taxonomists for standard genome sequencing and annotation.</title>
        <authorList>
            <consortium name="The Broad Institute Genomics Platform"/>
            <consortium name="The Broad Institute Genome Sequencing Center for Infectious Disease"/>
            <person name="Wu L."/>
            <person name="Ma J."/>
        </authorList>
    </citation>
    <scope>NUCLEOTIDE SEQUENCE [LARGE SCALE GENOMIC DNA]</scope>
    <source>
        <strain evidence="11">CGMCC 1.14993</strain>
    </source>
</reference>
<dbReference type="Pfam" id="PF05504">
    <property type="entry name" value="Spore_GerAC"/>
    <property type="match status" value="1"/>
</dbReference>
<evidence type="ECO:0008006" key="12">
    <source>
        <dbReference type="Google" id="ProtNLM"/>
    </source>
</evidence>
<keyword evidence="4" id="KW-0732">Signal</keyword>
<evidence type="ECO:0000313" key="10">
    <source>
        <dbReference type="EMBL" id="GGI16740.1"/>
    </source>
</evidence>
<comment type="caution">
    <text evidence="10">The sequence shown here is derived from an EMBL/GenBank/DDBJ whole genome shotgun (WGS) entry which is preliminary data.</text>
</comment>
<evidence type="ECO:0000256" key="6">
    <source>
        <dbReference type="ARBA" id="ARBA00023139"/>
    </source>
</evidence>
<evidence type="ECO:0000256" key="2">
    <source>
        <dbReference type="ARBA" id="ARBA00007886"/>
    </source>
</evidence>
<evidence type="ECO:0000256" key="7">
    <source>
        <dbReference type="ARBA" id="ARBA00023288"/>
    </source>
</evidence>
<evidence type="ECO:0000259" key="8">
    <source>
        <dbReference type="Pfam" id="PF05504"/>
    </source>
</evidence>
<evidence type="ECO:0000259" key="9">
    <source>
        <dbReference type="Pfam" id="PF25198"/>
    </source>
</evidence>
<feature type="domain" description="Spore germination protein N-terminal" evidence="9">
    <location>
        <begin position="21"/>
        <end position="197"/>
    </location>
</feature>
<dbReference type="GO" id="GO:0009847">
    <property type="term" value="P:spore germination"/>
    <property type="evidence" value="ECO:0007669"/>
    <property type="project" value="InterPro"/>
</dbReference>
<dbReference type="Gene3D" id="3.30.300.210">
    <property type="entry name" value="Nutrient germinant receptor protein C, domain 3"/>
    <property type="match status" value="1"/>
</dbReference>
<evidence type="ECO:0000256" key="1">
    <source>
        <dbReference type="ARBA" id="ARBA00004635"/>
    </source>
</evidence>
<accession>A0A8J3AQ43</accession>
<dbReference type="Proteomes" id="UP000626244">
    <property type="component" value="Unassembled WGS sequence"/>
</dbReference>
<dbReference type="GO" id="GO:0016020">
    <property type="term" value="C:membrane"/>
    <property type="evidence" value="ECO:0007669"/>
    <property type="project" value="UniProtKB-SubCell"/>
</dbReference>
<dbReference type="OrthoDB" id="9816067at2"/>
<organism evidence="10 11">
    <name type="scientific">Gottfriedia solisilvae</name>
    <dbReference type="NCBI Taxonomy" id="1516104"/>
    <lineage>
        <taxon>Bacteria</taxon>
        <taxon>Bacillati</taxon>
        <taxon>Bacillota</taxon>
        <taxon>Bacilli</taxon>
        <taxon>Bacillales</taxon>
        <taxon>Bacillaceae</taxon>
        <taxon>Gottfriedia</taxon>
    </lineage>
</organism>
<keyword evidence="5" id="KW-0472">Membrane</keyword>
<dbReference type="AlphaFoldDB" id="A0A8J3AQ43"/>
<dbReference type="PROSITE" id="PS51257">
    <property type="entry name" value="PROKAR_LIPOPROTEIN"/>
    <property type="match status" value="1"/>
</dbReference>
<keyword evidence="6" id="KW-0564">Palmitate</keyword>
<dbReference type="Pfam" id="PF25198">
    <property type="entry name" value="Spore_GerAC_N"/>
    <property type="match status" value="1"/>
</dbReference>
<dbReference type="EMBL" id="BMHB01000002">
    <property type="protein sequence ID" value="GGI16740.1"/>
    <property type="molecule type" value="Genomic_DNA"/>
</dbReference>
<dbReference type="InterPro" id="IPR008844">
    <property type="entry name" value="Spore_GerAC-like"/>
</dbReference>
<keyword evidence="7" id="KW-0449">Lipoprotein</keyword>
<name>A0A8J3AQ43_9BACI</name>
<proteinExistence type="inferred from homology"/>
<feature type="domain" description="Spore germination GerAC-like C-terminal" evidence="8">
    <location>
        <begin position="222"/>
        <end position="385"/>
    </location>
</feature>
<gene>
    <name evidence="10" type="ORF">GCM10007380_34470</name>
</gene>
<comment type="subcellular location">
    <subcellularLocation>
        <location evidence="1">Membrane</location>
        <topology evidence="1">Lipid-anchor</topology>
    </subcellularLocation>
</comment>
<dbReference type="Gene3D" id="6.20.190.10">
    <property type="entry name" value="Nutrient germinant receptor protein C, domain 1"/>
    <property type="match status" value="1"/>
</dbReference>
<evidence type="ECO:0000256" key="4">
    <source>
        <dbReference type="ARBA" id="ARBA00022729"/>
    </source>
</evidence>
<keyword evidence="11" id="KW-1185">Reference proteome</keyword>
<dbReference type="InterPro" id="IPR038501">
    <property type="entry name" value="Spore_GerAC_C_sf"/>
</dbReference>
<evidence type="ECO:0000313" key="11">
    <source>
        <dbReference type="Proteomes" id="UP000626244"/>
    </source>
</evidence>
<dbReference type="InterPro" id="IPR046953">
    <property type="entry name" value="Spore_GerAC-like_C"/>
</dbReference>